<evidence type="ECO:0000256" key="3">
    <source>
        <dbReference type="ARBA" id="ARBA00022691"/>
    </source>
</evidence>
<keyword evidence="3" id="KW-0949">S-adenosyl-L-methionine</keyword>
<evidence type="ECO:0000313" key="8">
    <source>
        <dbReference type="Proteomes" id="UP000434276"/>
    </source>
</evidence>
<evidence type="ECO:0000256" key="6">
    <source>
        <dbReference type="SAM" id="SignalP"/>
    </source>
</evidence>
<proteinExistence type="predicted"/>
<dbReference type="Pfam" id="PF03492">
    <property type="entry name" value="Methyltransf_7"/>
    <property type="match status" value="1"/>
</dbReference>
<accession>A0A5S9WY05</accession>
<sequence>MGRLDCNHLFVDILKLLILRDSLVDALSMKGGTGDHSYATNSHYQRSVFYEIQPLVIENVREMLLKNGFPGCIKVADLGCSTGQNTVLAMSAIAYTIMESYQQTSKNPPEIDCYLNDLPENDFNTTFKLFHSFQEKLKPDVKGKWFVSGVPGSFYSRIFPRKSLHFVHSAFSIHWLSKIPDGLESNTKSIHIKYPYPPNVYKSYLNQFKNDFTLFLKMRSEEVVYNGHMVLTFVGRKVSNGLSKDCFQVWSLLSDCLLDLASEGFVNDSMVESFNMPFYNPNEEEVREIILKEGSFEITKIEKFDHVVPYKIDRDEEDEEQSLQLEAGIKHASWARCITKPLLVAHFGDAIIEPVFNKYAHYMAKYLSVSNHRPNMTLVIVDSLTRK</sequence>
<evidence type="ECO:0008006" key="9">
    <source>
        <dbReference type="Google" id="ProtNLM"/>
    </source>
</evidence>
<dbReference type="GO" id="GO:0032259">
    <property type="term" value="P:methylation"/>
    <property type="evidence" value="ECO:0007669"/>
    <property type="project" value="UniProtKB-KW"/>
</dbReference>
<evidence type="ECO:0000256" key="4">
    <source>
        <dbReference type="ARBA" id="ARBA00022723"/>
    </source>
</evidence>
<dbReference type="Gene3D" id="3.40.50.150">
    <property type="entry name" value="Vaccinia Virus protein VP39"/>
    <property type="match status" value="1"/>
</dbReference>
<evidence type="ECO:0000313" key="7">
    <source>
        <dbReference type="EMBL" id="CAA0361054.1"/>
    </source>
</evidence>
<dbReference type="GO" id="GO:0046872">
    <property type="term" value="F:metal ion binding"/>
    <property type="evidence" value="ECO:0007669"/>
    <property type="project" value="UniProtKB-KW"/>
</dbReference>
<evidence type="ECO:0000256" key="1">
    <source>
        <dbReference type="ARBA" id="ARBA00022603"/>
    </source>
</evidence>
<dbReference type="AlphaFoldDB" id="A0A5S9WY05"/>
<protein>
    <recommendedName>
        <fullName evidence="9">S-adenosyl-L-methionine-dependent methyltransferases superfamily protein</fullName>
    </recommendedName>
</protein>
<evidence type="ECO:0000256" key="2">
    <source>
        <dbReference type="ARBA" id="ARBA00022679"/>
    </source>
</evidence>
<gene>
    <name evidence="7" type="ORF">C24_LOCUS7667</name>
</gene>
<dbReference type="ExpressionAtlas" id="A0A5S9WY05">
    <property type="expression patterns" value="baseline and differential"/>
</dbReference>
<dbReference type="Proteomes" id="UP000434276">
    <property type="component" value="Unassembled WGS sequence"/>
</dbReference>
<keyword evidence="1" id="KW-0489">Methyltransferase</keyword>
<name>A0A5S9WY05_ARATH</name>
<dbReference type="InterPro" id="IPR042086">
    <property type="entry name" value="MeTrfase_capping"/>
</dbReference>
<dbReference type="Gene3D" id="1.10.1200.270">
    <property type="entry name" value="Methyltransferase, alpha-helical capping domain"/>
    <property type="match status" value="1"/>
</dbReference>
<dbReference type="SUPFAM" id="SSF53335">
    <property type="entry name" value="S-adenosyl-L-methionine-dependent methyltransferases"/>
    <property type="match status" value="1"/>
</dbReference>
<organism evidence="7 8">
    <name type="scientific">Arabidopsis thaliana</name>
    <name type="common">Mouse-ear cress</name>
    <dbReference type="NCBI Taxonomy" id="3702"/>
    <lineage>
        <taxon>Eukaryota</taxon>
        <taxon>Viridiplantae</taxon>
        <taxon>Streptophyta</taxon>
        <taxon>Embryophyta</taxon>
        <taxon>Tracheophyta</taxon>
        <taxon>Spermatophyta</taxon>
        <taxon>Magnoliopsida</taxon>
        <taxon>eudicotyledons</taxon>
        <taxon>Gunneridae</taxon>
        <taxon>Pentapetalae</taxon>
        <taxon>rosids</taxon>
        <taxon>malvids</taxon>
        <taxon>Brassicales</taxon>
        <taxon>Brassicaceae</taxon>
        <taxon>Camelineae</taxon>
        <taxon>Arabidopsis</taxon>
    </lineage>
</organism>
<reference evidence="7 8" key="1">
    <citation type="submission" date="2019-12" db="EMBL/GenBank/DDBJ databases">
        <authorList>
            <person name="Jiao W.-B."/>
            <person name="Schneeberger K."/>
        </authorList>
    </citation>
    <scope>NUCLEOTIDE SEQUENCE [LARGE SCALE GENOMIC DNA]</scope>
    <source>
        <strain evidence="8">cv. C24</strain>
    </source>
</reference>
<feature type="signal peptide" evidence="6">
    <location>
        <begin position="1"/>
        <end position="26"/>
    </location>
</feature>
<dbReference type="InterPro" id="IPR005299">
    <property type="entry name" value="MeTrfase_7"/>
</dbReference>
<dbReference type="PANTHER" id="PTHR31009">
    <property type="entry name" value="S-ADENOSYL-L-METHIONINE:CARBOXYL METHYLTRANSFERASE FAMILY PROTEIN"/>
    <property type="match status" value="1"/>
</dbReference>
<dbReference type="EMBL" id="CACSHJ010000088">
    <property type="protein sequence ID" value="CAA0361054.1"/>
    <property type="molecule type" value="Genomic_DNA"/>
</dbReference>
<keyword evidence="2" id="KW-0808">Transferase</keyword>
<keyword evidence="4" id="KW-0479">Metal-binding</keyword>
<dbReference type="InterPro" id="IPR029063">
    <property type="entry name" value="SAM-dependent_MTases_sf"/>
</dbReference>
<dbReference type="GO" id="GO:0008168">
    <property type="term" value="F:methyltransferase activity"/>
    <property type="evidence" value="ECO:0007669"/>
    <property type="project" value="UniProtKB-KW"/>
</dbReference>
<feature type="chain" id="PRO_5024817103" description="S-adenosyl-L-methionine-dependent methyltransferases superfamily protein" evidence="6">
    <location>
        <begin position="27"/>
        <end position="387"/>
    </location>
</feature>
<keyword evidence="5" id="KW-0460">Magnesium</keyword>
<dbReference type="OrthoDB" id="1523883at2759"/>
<keyword evidence="6" id="KW-0732">Signal</keyword>
<evidence type="ECO:0000256" key="5">
    <source>
        <dbReference type="ARBA" id="ARBA00022842"/>
    </source>
</evidence>